<sequence length="274" mass="30701">MSESKIQDEYLNTVEIIQVFRMSQLAPYIVIVYDHILNFDQEVEHIWKRSRSLSTVLYVILRYGGTAAALLNVFFILQVRLYALYNCSKKLLFSVGGAYIAEIVAMSTILGMANATDTVASELLPGVFICIGIADLMNRPIFFYSFWLLLVTFESILFLLAVRFGVQRSNEYCRPMSASGRHLGGVVVMGNAVYFVGILSTFVVNIVVRQKYGFQWPEVPEGLPQAIGVVGGCRLILHIRRAACRDVYVTTTRPTQVLQIAMQPFTPSPALHEA</sequence>
<evidence type="ECO:0000256" key="1">
    <source>
        <dbReference type="SAM" id="Phobius"/>
    </source>
</evidence>
<dbReference type="Proteomes" id="UP000053820">
    <property type="component" value="Unassembled WGS sequence"/>
</dbReference>
<feature type="domain" description="DUF6533" evidence="2">
    <location>
        <begin position="23"/>
        <end position="65"/>
    </location>
</feature>
<name>A0A0C9WD41_9AGAM</name>
<accession>A0A0C9WD41</accession>
<proteinExistence type="predicted"/>
<gene>
    <name evidence="3" type="ORF">HYDPIDRAFT_30288</name>
</gene>
<feature type="transmembrane region" description="Helical" evidence="1">
    <location>
        <begin position="186"/>
        <end position="208"/>
    </location>
</feature>
<feature type="transmembrane region" description="Helical" evidence="1">
    <location>
        <begin position="119"/>
        <end position="137"/>
    </location>
</feature>
<feature type="transmembrane region" description="Helical" evidence="1">
    <location>
        <begin position="56"/>
        <end position="79"/>
    </location>
</feature>
<dbReference type="Pfam" id="PF20151">
    <property type="entry name" value="DUF6533"/>
    <property type="match status" value="1"/>
</dbReference>
<protein>
    <recommendedName>
        <fullName evidence="2">DUF6533 domain-containing protein</fullName>
    </recommendedName>
</protein>
<feature type="transmembrane region" description="Helical" evidence="1">
    <location>
        <begin position="144"/>
        <end position="166"/>
    </location>
</feature>
<dbReference type="AlphaFoldDB" id="A0A0C9WD41"/>
<dbReference type="HOGENOM" id="CLU_035509_15_2_1"/>
<evidence type="ECO:0000313" key="3">
    <source>
        <dbReference type="EMBL" id="KIJ62696.1"/>
    </source>
</evidence>
<keyword evidence="4" id="KW-1185">Reference proteome</keyword>
<keyword evidence="1" id="KW-0472">Membrane</keyword>
<keyword evidence="1" id="KW-1133">Transmembrane helix</keyword>
<organism evidence="3 4">
    <name type="scientific">Hydnomerulius pinastri MD-312</name>
    <dbReference type="NCBI Taxonomy" id="994086"/>
    <lineage>
        <taxon>Eukaryota</taxon>
        <taxon>Fungi</taxon>
        <taxon>Dikarya</taxon>
        <taxon>Basidiomycota</taxon>
        <taxon>Agaricomycotina</taxon>
        <taxon>Agaricomycetes</taxon>
        <taxon>Agaricomycetidae</taxon>
        <taxon>Boletales</taxon>
        <taxon>Boletales incertae sedis</taxon>
        <taxon>Leucogyrophana</taxon>
    </lineage>
</organism>
<evidence type="ECO:0000259" key="2">
    <source>
        <dbReference type="Pfam" id="PF20151"/>
    </source>
</evidence>
<keyword evidence="1" id="KW-0812">Transmembrane</keyword>
<reference evidence="3 4" key="1">
    <citation type="submission" date="2014-04" db="EMBL/GenBank/DDBJ databases">
        <title>Evolutionary Origins and Diversification of the Mycorrhizal Mutualists.</title>
        <authorList>
            <consortium name="DOE Joint Genome Institute"/>
            <consortium name="Mycorrhizal Genomics Consortium"/>
            <person name="Kohler A."/>
            <person name="Kuo A."/>
            <person name="Nagy L.G."/>
            <person name="Floudas D."/>
            <person name="Copeland A."/>
            <person name="Barry K.W."/>
            <person name="Cichocki N."/>
            <person name="Veneault-Fourrey C."/>
            <person name="LaButti K."/>
            <person name="Lindquist E.A."/>
            <person name="Lipzen A."/>
            <person name="Lundell T."/>
            <person name="Morin E."/>
            <person name="Murat C."/>
            <person name="Riley R."/>
            <person name="Ohm R."/>
            <person name="Sun H."/>
            <person name="Tunlid A."/>
            <person name="Henrissat B."/>
            <person name="Grigoriev I.V."/>
            <person name="Hibbett D.S."/>
            <person name="Martin F."/>
        </authorList>
    </citation>
    <scope>NUCLEOTIDE SEQUENCE [LARGE SCALE GENOMIC DNA]</scope>
    <source>
        <strain evidence="3 4">MD-312</strain>
    </source>
</reference>
<dbReference type="EMBL" id="KN839854">
    <property type="protein sequence ID" value="KIJ62696.1"/>
    <property type="molecule type" value="Genomic_DNA"/>
</dbReference>
<dbReference type="InterPro" id="IPR045340">
    <property type="entry name" value="DUF6533"/>
</dbReference>
<dbReference type="OrthoDB" id="3349377at2759"/>
<evidence type="ECO:0000313" key="4">
    <source>
        <dbReference type="Proteomes" id="UP000053820"/>
    </source>
</evidence>
<feature type="transmembrane region" description="Helical" evidence="1">
    <location>
        <begin position="91"/>
        <end position="113"/>
    </location>
</feature>